<protein>
    <submittedName>
        <fullName evidence="1">Unnamed protein product</fullName>
    </submittedName>
</protein>
<reference evidence="1" key="1">
    <citation type="submission" date="2023-04" db="EMBL/GenBank/DDBJ databases">
        <title>Phytophthora fragariaefolia NBRC 109709.</title>
        <authorList>
            <person name="Ichikawa N."/>
            <person name="Sato H."/>
            <person name="Tonouchi N."/>
        </authorList>
    </citation>
    <scope>NUCLEOTIDE SEQUENCE</scope>
    <source>
        <strain evidence="1">NBRC 109709</strain>
    </source>
</reference>
<gene>
    <name evidence="1" type="ORF">Pfra01_002293400</name>
</gene>
<accession>A0A9W6Y3R9</accession>
<sequence length="315" mass="35685">MDIFSLTNLRFLRDAHVLGSAGRPPCALLRRAALFGPKRPPGLRRRRLQSKSCTNARKVDVNAYKRRRKQEIASIKDSMQLQEQIRHLDEQLSLINGRDVVARQNAQGAAFNLMRVYFDRIAHGFDPVRYPDEAEATLQFFNAAFFKDLKTNDFTGREKYLEQWQLVNECHAQVGCAAASIEVYPLTDEHLADGDEELERHVSVVKSCGATTLQISPTTIERIFPHILSDETLVQSLIGKTYSFAFTLIAYVDERDGRVFQTESTIDLTSALLDMLQDPFVTIKMVDAAAMTKRGNLLLMDDVLEDQNVIENGFL</sequence>
<proteinExistence type="predicted"/>
<evidence type="ECO:0000313" key="1">
    <source>
        <dbReference type="EMBL" id="GMF54845.1"/>
    </source>
</evidence>
<keyword evidence="2" id="KW-1185">Reference proteome</keyword>
<evidence type="ECO:0000313" key="2">
    <source>
        <dbReference type="Proteomes" id="UP001165121"/>
    </source>
</evidence>
<comment type="caution">
    <text evidence="1">The sequence shown here is derived from an EMBL/GenBank/DDBJ whole genome shotgun (WGS) entry which is preliminary data.</text>
</comment>
<dbReference type="AlphaFoldDB" id="A0A9W6Y3R9"/>
<organism evidence="1 2">
    <name type="scientific">Phytophthora fragariaefolia</name>
    <dbReference type="NCBI Taxonomy" id="1490495"/>
    <lineage>
        <taxon>Eukaryota</taxon>
        <taxon>Sar</taxon>
        <taxon>Stramenopiles</taxon>
        <taxon>Oomycota</taxon>
        <taxon>Peronosporomycetes</taxon>
        <taxon>Peronosporales</taxon>
        <taxon>Peronosporaceae</taxon>
        <taxon>Phytophthora</taxon>
    </lineage>
</organism>
<dbReference type="OrthoDB" id="119576at2759"/>
<name>A0A9W6Y3R9_9STRA</name>
<dbReference type="EMBL" id="BSXT01003629">
    <property type="protein sequence ID" value="GMF54845.1"/>
    <property type="molecule type" value="Genomic_DNA"/>
</dbReference>
<dbReference type="Proteomes" id="UP001165121">
    <property type="component" value="Unassembled WGS sequence"/>
</dbReference>